<name>A0A9P1DXJ1_CUSEU</name>
<dbReference type="EMBL" id="CAMAPE010000004">
    <property type="protein sequence ID" value="CAH9057035.1"/>
    <property type="molecule type" value="Genomic_DNA"/>
</dbReference>
<organism evidence="1 2">
    <name type="scientific">Cuscuta europaea</name>
    <name type="common">European dodder</name>
    <dbReference type="NCBI Taxonomy" id="41803"/>
    <lineage>
        <taxon>Eukaryota</taxon>
        <taxon>Viridiplantae</taxon>
        <taxon>Streptophyta</taxon>
        <taxon>Embryophyta</taxon>
        <taxon>Tracheophyta</taxon>
        <taxon>Spermatophyta</taxon>
        <taxon>Magnoliopsida</taxon>
        <taxon>eudicotyledons</taxon>
        <taxon>Gunneridae</taxon>
        <taxon>Pentapetalae</taxon>
        <taxon>asterids</taxon>
        <taxon>lamiids</taxon>
        <taxon>Solanales</taxon>
        <taxon>Convolvulaceae</taxon>
        <taxon>Cuscuteae</taxon>
        <taxon>Cuscuta</taxon>
        <taxon>Cuscuta subgen. Cuscuta</taxon>
    </lineage>
</organism>
<proteinExistence type="predicted"/>
<evidence type="ECO:0000313" key="2">
    <source>
        <dbReference type="Proteomes" id="UP001152484"/>
    </source>
</evidence>
<protein>
    <submittedName>
        <fullName evidence="1">Uncharacterized protein</fullName>
    </submittedName>
</protein>
<evidence type="ECO:0000313" key="1">
    <source>
        <dbReference type="EMBL" id="CAH9057035.1"/>
    </source>
</evidence>
<reference evidence="1" key="1">
    <citation type="submission" date="2022-07" db="EMBL/GenBank/DDBJ databases">
        <authorList>
            <person name="Macas J."/>
            <person name="Novak P."/>
            <person name="Neumann P."/>
        </authorList>
    </citation>
    <scope>NUCLEOTIDE SEQUENCE</scope>
</reference>
<dbReference type="AlphaFoldDB" id="A0A9P1DXJ1"/>
<accession>A0A9P1DXJ1</accession>
<gene>
    <name evidence="1" type="ORF">CEURO_LOCUS1015</name>
</gene>
<sequence>MWKICRYLESKFNLEDREKSKWEDLCVTEVGSATVDAGYAEAEAGSAAMEAGSTTTEAKSVGTAAGGRRRLDLARSTAVADKSTVTTAGFVALTGSAATAAGNRRQSELLLARVGFAKFEGIFVWLQIITPIWENFKIYSSFSN</sequence>
<comment type="caution">
    <text evidence="1">The sequence shown here is derived from an EMBL/GenBank/DDBJ whole genome shotgun (WGS) entry which is preliminary data.</text>
</comment>
<dbReference type="Proteomes" id="UP001152484">
    <property type="component" value="Unassembled WGS sequence"/>
</dbReference>
<keyword evidence="2" id="KW-1185">Reference proteome</keyword>